<organism evidence="1 2">
    <name type="scientific">Olea europaea subsp. europaea</name>
    <dbReference type="NCBI Taxonomy" id="158383"/>
    <lineage>
        <taxon>Eukaryota</taxon>
        <taxon>Viridiplantae</taxon>
        <taxon>Streptophyta</taxon>
        <taxon>Embryophyta</taxon>
        <taxon>Tracheophyta</taxon>
        <taxon>Spermatophyta</taxon>
        <taxon>Magnoliopsida</taxon>
        <taxon>eudicotyledons</taxon>
        <taxon>Gunneridae</taxon>
        <taxon>Pentapetalae</taxon>
        <taxon>asterids</taxon>
        <taxon>lamiids</taxon>
        <taxon>Lamiales</taxon>
        <taxon>Oleaceae</taxon>
        <taxon>Oleeae</taxon>
        <taxon>Olea</taxon>
    </lineage>
</organism>
<name>A0A8S0SU06_OLEEU</name>
<evidence type="ECO:0000313" key="2">
    <source>
        <dbReference type="Proteomes" id="UP000594638"/>
    </source>
</evidence>
<protein>
    <submittedName>
        <fullName evidence="1">Uncharacterized protein</fullName>
    </submittedName>
</protein>
<dbReference type="EMBL" id="CACTIH010005485">
    <property type="protein sequence ID" value="CAA2994930.1"/>
    <property type="molecule type" value="Genomic_DNA"/>
</dbReference>
<gene>
    <name evidence="1" type="ORF">OLEA9_A034774</name>
</gene>
<sequence length="184" mass="21295">MAEEWPSAVIQSSTPALLRKFRSNLALESEKGVQDADAKLRLWLSVLKDLDARKIKNSSVYNLKKDDIRDLVCRLQDFLQIYSNKVQSRRGRSIKNSLIKFIRFIDDIKSFRMVACEVEEINTRIMRTIEVLKDLNILGVTKVEEESSHSANENPEPENRQFSYHDSLSLEKSILLGWTVESKH</sequence>
<dbReference type="AlphaFoldDB" id="A0A8S0SU06"/>
<dbReference type="Proteomes" id="UP000594638">
    <property type="component" value="Unassembled WGS sequence"/>
</dbReference>
<reference evidence="1 2" key="1">
    <citation type="submission" date="2019-12" db="EMBL/GenBank/DDBJ databases">
        <authorList>
            <person name="Alioto T."/>
            <person name="Alioto T."/>
            <person name="Gomez Garrido J."/>
        </authorList>
    </citation>
    <scope>NUCLEOTIDE SEQUENCE [LARGE SCALE GENOMIC DNA]</scope>
</reference>
<evidence type="ECO:0000313" key="1">
    <source>
        <dbReference type="EMBL" id="CAA2994930.1"/>
    </source>
</evidence>
<accession>A0A8S0SU06</accession>
<proteinExistence type="predicted"/>
<keyword evidence="2" id="KW-1185">Reference proteome</keyword>
<comment type="caution">
    <text evidence="1">The sequence shown here is derived from an EMBL/GenBank/DDBJ whole genome shotgun (WGS) entry which is preliminary data.</text>
</comment>
<dbReference type="Gramene" id="OE9A034774T1">
    <property type="protein sequence ID" value="OE9A034774C1"/>
    <property type="gene ID" value="OE9A034774"/>
</dbReference>